<dbReference type="EMBL" id="CM042881">
    <property type="protein sequence ID" value="KAI4385515.1"/>
    <property type="molecule type" value="Genomic_DNA"/>
</dbReference>
<accession>A0ACB9S2C7</accession>
<protein>
    <submittedName>
        <fullName evidence="1">Uncharacterized protein</fullName>
    </submittedName>
</protein>
<reference evidence="2" key="1">
    <citation type="journal article" date="2023" name="Front. Plant Sci.">
        <title>Chromosomal-level genome assembly of Melastoma candidum provides insights into trichome evolution.</title>
        <authorList>
            <person name="Zhong Y."/>
            <person name="Wu W."/>
            <person name="Sun C."/>
            <person name="Zou P."/>
            <person name="Liu Y."/>
            <person name="Dai S."/>
            <person name="Zhou R."/>
        </authorList>
    </citation>
    <scope>NUCLEOTIDE SEQUENCE [LARGE SCALE GENOMIC DNA]</scope>
</reference>
<sequence>MQTPKGRPSLEVPQRVSPRAARKLKTALPESDSAAALSQAVRTPRERSPKVAERRSPRSPASLEKKRPSRISELESQILQLQGELKKAKDEISSSEAWKNQAEQDAEESTKQISGLSAKLEEAQEQISCLSSEESRASEIERISQEKEQAWRAELEAVKKQHSFDSSALASSVNEILRLKNELEMVAESEAALKEQAQSVGLELESLKGNLAETQLLMDNMKTELKDSRESEAQARALVNDTLIQLESAKATVEVLRLEGIKATESYNSIASELKQSRARVSALEGIVSKLEADLSNTTNKVIAAPLADVNGDESEARTQNTHETDKLKEEVEYLKLEVEKLRSALILAEAKDNDADNGGKEQLKDANEMIEKMKNESSRREAELVTEIDKAKATIEDLKAHLMDKETELQGIREENDGLNVKLQENVTTLEEEAAAKKDIEKLREELSELKANMMDKETELQHISEENETMKLEIKKREEIVAELESARNAEKDTHTKLNLVLEEVEKSNRRAARVTEQLQASQASAAEMESELRRLKVQSDQWRKAAEAAAAIIPVGGNGKYMDRTTSMDGGYMTGKMGSPYADDMDDDDLIKKKNGNVLKKIGVLWRKPQK</sequence>
<keyword evidence="2" id="KW-1185">Reference proteome</keyword>
<proteinExistence type="predicted"/>
<organism evidence="1 2">
    <name type="scientific">Melastoma candidum</name>
    <dbReference type="NCBI Taxonomy" id="119954"/>
    <lineage>
        <taxon>Eukaryota</taxon>
        <taxon>Viridiplantae</taxon>
        <taxon>Streptophyta</taxon>
        <taxon>Embryophyta</taxon>
        <taxon>Tracheophyta</taxon>
        <taxon>Spermatophyta</taxon>
        <taxon>Magnoliopsida</taxon>
        <taxon>eudicotyledons</taxon>
        <taxon>Gunneridae</taxon>
        <taxon>Pentapetalae</taxon>
        <taxon>rosids</taxon>
        <taxon>malvids</taxon>
        <taxon>Myrtales</taxon>
        <taxon>Melastomataceae</taxon>
        <taxon>Melastomatoideae</taxon>
        <taxon>Melastomateae</taxon>
        <taxon>Melastoma</taxon>
    </lineage>
</organism>
<dbReference type="Proteomes" id="UP001057402">
    <property type="component" value="Chromosome 2"/>
</dbReference>
<gene>
    <name evidence="1" type="ORF">MLD38_003531</name>
</gene>
<name>A0ACB9S2C7_9MYRT</name>
<comment type="caution">
    <text evidence="1">The sequence shown here is derived from an EMBL/GenBank/DDBJ whole genome shotgun (WGS) entry which is preliminary data.</text>
</comment>
<evidence type="ECO:0000313" key="1">
    <source>
        <dbReference type="EMBL" id="KAI4385515.1"/>
    </source>
</evidence>
<evidence type="ECO:0000313" key="2">
    <source>
        <dbReference type="Proteomes" id="UP001057402"/>
    </source>
</evidence>